<feature type="region of interest" description="Disordered" evidence="1">
    <location>
        <begin position="136"/>
        <end position="213"/>
    </location>
</feature>
<feature type="compositionally biased region" description="Polar residues" evidence="1">
    <location>
        <begin position="59"/>
        <end position="82"/>
    </location>
</feature>
<feature type="compositionally biased region" description="Basic and acidic residues" evidence="1">
    <location>
        <begin position="376"/>
        <end position="391"/>
    </location>
</feature>
<name>A0A9W9EI41_9EURO</name>
<protein>
    <submittedName>
        <fullName evidence="2">Uncharacterized protein</fullName>
    </submittedName>
</protein>
<feature type="compositionally biased region" description="Basic and acidic residues" evidence="1">
    <location>
        <begin position="434"/>
        <end position="445"/>
    </location>
</feature>
<feature type="compositionally biased region" description="Acidic residues" evidence="1">
    <location>
        <begin position="282"/>
        <end position="299"/>
    </location>
</feature>
<evidence type="ECO:0000256" key="1">
    <source>
        <dbReference type="SAM" id="MobiDB-lite"/>
    </source>
</evidence>
<feature type="compositionally biased region" description="Basic and acidic residues" evidence="1">
    <location>
        <begin position="409"/>
        <end position="420"/>
    </location>
</feature>
<dbReference type="RefSeq" id="XP_056468745.1">
    <property type="nucleotide sequence ID" value="XM_056623757.1"/>
</dbReference>
<feature type="compositionally biased region" description="Basic and acidic residues" evidence="1">
    <location>
        <begin position="142"/>
        <end position="152"/>
    </location>
</feature>
<feature type="compositionally biased region" description="Basic and acidic residues" evidence="1">
    <location>
        <begin position="584"/>
        <end position="598"/>
    </location>
</feature>
<feature type="compositionally biased region" description="Polar residues" evidence="1">
    <location>
        <begin position="609"/>
        <end position="620"/>
    </location>
</feature>
<feature type="compositionally biased region" description="Basic residues" evidence="1">
    <location>
        <begin position="322"/>
        <end position="336"/>
    </location>
</feature>
<comment type="caution">
    <text evidence="2">The sequence shown here is derived from an EMBL/GenBank/DDBJ whole genome shotgun (WGS) entry which is preliminary data.</text>
</comment>
<feature type="region of interest" description="Disordered" evidence="1">
    <location>
        <begin position="43"/>
        <end position="102"/>
    </location>
</feature>
<gene>
    <name evidence="2" type="ORF">N7532_011266</name>
</gene>
<dbReference type="GeneID" id="81362736"/>
<reference evidence="2" key="1">
    <citation type="submission" date="2022-11" db="EMBL/GenBank/DDBJ databases">
        <authorList>
            <person name="Petersen C."/>
        </authorList>
    </citation>
    <scope>NUCLEOTIDE SEQUENCE</scope>
    <source>
        <strain evidence="2">IBT 30761</strain>
    </source>
</reference>
<feature type="compositionally biased region" description="Polar residues" evidence="1">
    <location>
        <begin position="170"/>
        <end position="193"/>
    </location>
</feature>
<sequence length="715" mass="79762">MAAADQSKVSVVLPAPTYDVDSYKPFPEEVDRIFDQILDEDASMEESRGFEWPPEPVSESRSLTPDTSLSLNSENLPKQSAFFTGPPAPNTKPNKSPRSVARRDITVIYMVSGSEGDSGAEVVSENVSEMEIVGAFGGDGAADSKEAPEPPKPKKPSRREQKKSRRNKQKNVASDTTEPTSNPPATETTTQTIPPNPEASADEELEDEIFRGVGKTKRNHILQYIAFKEFMHAEVPVKRSERREFIYELRKEASHNGLDKPQIDALVRFTRKTFLEDKGLGVDDDGSSFGEEVLDDAEPEPTPVVEKSPRKRGRSQISLSPRQKKAKSSKKTKTRTVSREGPVVDAPANRVEKEIAHSKEDNMEITTSNVMAIDESLTHESKSDNVTKDGKLPTMPSDSKVKQGTMIPERPKLFQPEKTEILAISNEKQALPEPAKDDQRKKSDAMEMDDPSPMIEPSSDTKTLRKADKKSRHHHHCHETVGIEEQADVKRHHHHHHHHYEHWTRRRMSLSDGLLPTGEDGAPEVPDSVMIEDTPPPEQELPQEPLVTTKHKPSKLFKAEKKQLKKGKEKPTKEKRKMKKKLAKLRDGAQNEESKNQPEDSMEIDAAENAQQSKSSTQAIPQEGLDVAKMFGDEPRSKKRKRKKSGSKDDADADTGDLSTPAVAQHSDKSKSKRARPATPDPAQTTPQSRQGHISPPSLRLPIRMTGVMGIFKHR</sequence>
<feature type="compositionally biased region" description="Basic residues" evidence="1">
    <location>
        <begin position="563"/>
        <end position="583"/>
    </location>
</feature>
<accession>A0A9W9EI41</accession>
<dbReference type="OrthoDB" id="4366065at2759"/>
<feature type="region of interest" description="Disordered" evidence="1">
    <location>
        <begin position="277"/>
        <end position="715"/>
    </location>
</feature>
<feature type="compositionally biased region" description="Basic and acidic residues" evidence="1">
    <location>
        <begin position="350"/>
        <end position="362"/>
    </location>
</feature>
<evidence type="ECO:0000313" key="2">
    <source>
        <dbReference type="EMBL" id="KAJ5082223.1"/>
    </source>
</evidence>
<dbReference type="AlphaFoldDB" id="A0A9W9EI41"/>
<feature type="compositionally biased region" description="Low complexity" evidence="1">
    <location>
        <begin position="677"/>
        <end position="688"/>
    </location>
</feature>
<feature type="compositionally biased region" description="Basic residues" evidence="1">
    <location>
        <begin position="467"/>
        <end position="477"/>
    </location>
</feature>
<feature type="compositionally biased region" description="Basic residues" evidence="1">
    <location>
        <begin position="153"/>
        <end position="169"/>
    </location>
</feature>
<feature type="compositionally biased region" description="Basic residues" evidence="1">
    <location>
        <begin position="490"/>
        <end position="508"/>
    </location>
</feature>
<organism evidence="2 3">
    <name type="scientific">Penicillium argentinense</name>
    <dbReference type="NCBI Taxonomy" id="1131581"/>
    <lineage>
        <taxon>Eukaryota</taxon>
        <taxon>Fungi</taxon>
        <taxon>Dikarya</taxon>
        <taxon>Ascomycota</taxon>
        <taxon>Pezizomycotina</taxon>
        <taxon>Eurotiomycetes</taxon>
        <taxon>Eurotiomycetidae</taxon>
        <taxon>Eurotiales</taxon>
        <taxon>Aspergillaceae</taxon>
        <taxon>Penicillium</taxon>
    </lineage>
</organism>
<evidence type="ECO:0000313" key="3">
    <source>
        <dbReference type="Proteomes" id="UP001149074"/>
    </source>
</evidence>
<dbReference type="EMBL" id="JAPQKI010000011">
    <property type="protein sequence ID" value="KAJ5082223.1"/>
    <property type="molecule type" value="Genomic_DNA"/>
</dbReference>
<reference evidence="2" key="2">
    <citation type="journal article" date="2023" name="IMA Fungus">
        <title>Comparative genomic study of the Penicillium genus elucidates a diverse pangenome and 15 lateral gene transfer events.</title>
        <authorList>
            <person name="Petersen C."/>
            <person name="Sorensen T."/>
            <person name="Nielsen M.R."/>
            <person name="Sondergaard T.E."/>
            <person name="Sorensen J.L."/>
            <person name="Fitzpatrick D.A."/>
            <person name="Frisvad J.C."/>
            <person name="Nielsen K.L."/>
        </authorList>
    </citation>
    <scope>NUCLEOTIDE SEQUENCE</scope>
    <source>
        <strain evidence="2">IBT 30761</strain>
    </source>
</reference>
<keyword evidence="3" id="KW-1185">Reference proteome</keyword>
<proteinExistence type="predicted"/>
<dbReference type="Proteomes" id="UP001149074">
    <property type="component" value="Unassembled WGS sequence"/>
</dbReference>